<dbReference type="AlphaFoldDB" id="A0A9X2RX30"/>
<organism evidence="2 3">
    <name type="scientific">Streptomyces malaysiensis subsp. samsunensis</name>
    <dbReference type="NCBI Taxonomy" id="459658"/>
    <lineage>
        <taxon>Bacteria</taxon>
        <taxon>Bacillati</taxon>
        <taxon>Actinomycetota</taxon>
        <taxon>Actinomycetes</taxon>
        <taxon>Kitasatosporales</taxon>
        <taxon>Streptomycetaceae</taxon>
        <taxon>Streptomyces</taxon>
        <taxon>Streptomyces violaceusniger group</taxon>
    </lineage>
</organism>
<evidence type="ECO:0000313" key="2">
    <source>
        <dbReference type="EMBL" id="MCQ8833743.1"/>
    </source>
</evidence>
<keyword evidence="3" id="KW-1185">Reference proteome</keyword>
<gene>
    <name evidence="2" type="ORF">NQU54_33010</name>
</gene>
<protein>
    <submittedName>
        <fullName evidence="2">Uncharacterized protein</fullName>
    </submittedName>
</protein>
<reference evidence="2" key="1">
    <citation type="submission" date="2022-06" db="EMBL/GenBank/DDBJ databases">
        <title>WGS of actinobacteria.</title>
        <authorList>
            <person name="Thawai C."/>
        </authorList>
    </citation>
    <scope>NUCLEOTIDE SEQUENCE</scope>
    <source>
        <strain evidence="2">DSM 42010</strain>
    </source>
</reference>
<feature type="region of interest" description="Disordered" evidence="1">
    <location>
        <begin position="1"/>
        <end position="20"/>
    </location>
</feature>
<comment type="caution">
    <text evidence="2">The sequence shown here is derived from an EMBL/GenBank/DDBJ whole genome shotgun (WGS) entry which is preliminary data.</text>
</comment>
<accession>A0A9X2RX30</accession>
<evidence type="ECO:0000256" key="1">
    <source>
        <dbReference type="SAM" id="MobiDB-lite"/>
    </source>
</evidence>
<sequence length="267" mass="30233">MPVSTLEPTARMRRSRTRTPKISARPALVLSTLKPHQYDLRPACASLICPDCTTWVPITGIQAKVQKLVPHHTSPAGEEEAIRCSRGSNRQVIVDVKFEVWWQRLQQGVAETDGRRATRVTRKPKTAVVPAVTQILAPLLDANAALKLYRAHRKGCPICKQPGHTRCTEGGRLAHLYTHKQRTEPARRAALTLREDLAEQRERGLWLLRELQWASTAAGVRRTDIQRVHDALEMKLKQLSPKLNPWEHADFESAIAMLARRLKQLSR</sequence>
<proteinExistence type="predicted"/>
<dbReference type="Proteomes" id="UP001142400">
    <property type="component" value="Unassembled WGS sequence"/>
</dbReference>
<name>A0A9X2RX30_STRMQ</name>
<dbReference type="EMBL" id="JANIIC010000048">
    <property type="protein sequence ID" value="MCQ8833743.1"/>
    <property type="molecule type" value="Genomic_DNA"/>
</dbReference>
<evidence type="ECO:0000313" key="3">
    <source>
        <dbReference type="Proteomes" id="UP001142400"/>
    </source>
</evidence>
<dbReference type="RefSeq" id="WP_257634219.1">
    <property type="nucleotide sequence ID" value="NZ_JANIIC010000048.1"/>
</dbReference>